<reference evidence="2 3" key="2">
    <citation type="journal article" date="2007" name="Genome Biol.">
        <title>Assembly of the Candida albicans genome into sixteen supercontigs aligned on the eight chromosomes.</title>
        <authorList>
            <person name="van het Hoog M."/>
            <person name="Rast T.J."/>
            <person name="Martchenko M."/>
            <person name="Grindle S."/>
            <person name="Dignard D."/>
            <person name="Hogues H."/>
            <person name="Cuomo C."/>
            <person name="Berriman M."/>
            <person name="Scherer S."/>
            <person name="Magee B.B."/>
            <person name="Whiteway M."/>
            <person name="Chibana H."/>
            <person name="Nantel A."/>
            <person name="Magee P.T."/>
        </authorList>
    </citation>
    <scope>GENOME REANNOTATION</scope>
    <source>
        <strain evidence="3">SC5314 / ATCC MYA-2876</strain>
    </source>
</reference>
<evidence type="ECO:0000313" key="2">
    <source>
        <dbReference type="EMBL" id="AOW28246.1"/>
    </source>
</evidence>
<dbReference type="OMA" id="PPWVNKE"/>
<protein>
    <recommendedName>
        <fullName evidence="4">DUF1749-domain-containing protein</fullName>
    </recommendedName>
</protein>
<accession>A0A1D8PJC7</accession>
<dbReference type="AlphaFoldDB" id="A0A1D8PJC7"/>
<dbReference type="InParanoid" id="A0A1D8PJC7"/>
<dbReference type="Pfam" id="PF08538">
    <property type="entry name" value="DUF1749"/>
    <property type="match status" value="1"/>
</dbReference>
<evidence type="ECO:0000313" key="1">
    <source>
        <dbReference type="CGD" id="CAL0000189119"/>
    </source>
</evidence>
<dbReference type="InterPro" id="IPR029058">
    <property type="entry name" value="AB_hydrolase_fold"/>
</dbReference>
<dbReference type="VEuPathDB" id="FungiDB:C3_02090C_A"/>
<dbReference type="PANTHER" id="PTHR31591">
    <property type="entry name" value="UPF0613 PROTEIN PB24D3.06C"/>
    <property type="match status" value="1"/>
</dbReference>
<dbReference type="STRING" id="237561.A0A1D8PJC7"/>
<reference evidence="2 3" key="1">
    <citation type="journal article" date="2004" name="Proc. Natl. Acad. Sci. U.S.A.">
        <title>The diploid genome sequence of Candida albicans.</title>
        <authorList>
            <person name="Jones T."/>
            <person name="Federspiel N.A."/>
            <person name="Chibana H."/>
            <person name="Dungan J."/>
            <person name="Kalman S."/>
            <person name="Magee B.B."/>
            <person name="Newport G."/>
            <person name="Thorstenson Y.R."/>
            <person name="Agabian N."/>
            <person name="Magee P.T."/>
            <person name="Davis R.W."/>
            <person name="Scherer S."/>
        </authorList>
    </citation>
    <scope>NUCLEOTIDE SEQUENCE [LARGE SCALE GENOMIC DNA]</scope>
    <source>
        <strain evidence="3">SC5314 / ATCC MYA-2876</strain>
    </source>
</reference>
<organism evidence="2 3">
    <name type="scientific">Candida albicans (strain SC5314 / ATCC MYA-2876)</name>
    <name type="common">Yeast</name>
    <dbReference type="NCBI Taxonomy" id="237561"/>
    <lineage>
        <taxon>Eukaryota</taxon>
        <taxon>Fungi</taxon>
        <taxon>Dikarya</taxon>
        <taxon>Ascomycota</taxon>
        <taxon>Saccharomycotina</taxon>
        <taxon>Pichiomycetes</taxon>
        <taxon>Debaryomycetaceae</taxon>
        <taxon>Candida/Lodderomyces clade</taxon>
        <taxon>Candida</taxon>
    </lineage>
</organism>
<keyword evidence="3" id="KW-1185">Reference proteome</keyword>
<evidence type="ECO:0008006" key="4">
    <source>
        <dbReference type="Google" id="ProtNLM"/>
    </source>
</evidence>
<evidence type="ECO:0000313" key="3">
    <source>
        <dbReference type="Proteomes" id="UP000000559"/>
    </source>
</evidence>
<reference evidence="2 3" key="3">
    <citation type="journal article" date="2013" name="Genome Biol.">
        <title>Assembly of a phased diploid Candida albicans genome facilitates allele-specific measurements and provides a simple model for repeat and indel structure.</title>
        <authorList>
            <person name="Muzzey D."/>
            <person name="Schwartz K."/>
            <person name="Weissman J.S."/>
            <person name="Sherlock G."/>
        </authorList>
    </citation>
    <scope>NUCLEOTIDE SEQUENCE [LARGE SCALE GENOMIC DNA]</scope>
    <source>
        <strain evidence="3">SC5314 / ATCC MYA-2876</strain>
    </source>
</reference>
<dbReference type="InterPro" id="IPR013744">
    <property type="entry name" value="SidJ"/>
</dbReference>
<dbReference type="KEGG" id="cal:CAALFM_C302090CA"/>
<dbReference type="GeneID" id="3636661"/>
<dbReference type="SUPFAM" id="SSF53474">
    <property type="entry name" value="alpha/beta-Hydrolases"/>
    <property type="match status" value="1"/>
</dbReference>
<name>A0A1D8PJC7_CANAL</name>
<dbReference type="EMBL" id="CP017625">
    <property type="protein sequence ID" value="AOW28246.1"/>
    <property type="molecule type" value="Genomic_DNA"/>
</dbReference>
<gene>
    <name evidence="2" type="ordered locus">CAALFM_C302090CA</name>
    <name evidence="1" type="ordered locus">orf19.9205</name>
</gene>
<dbReference type="eggNOG" id="KOG4840">
    <property type="taxonomic scope" value="Eukaryota"/>
</dbReference>
<dbReference type="OrthoDB" id="10034502at2759"/>
<sequence>MSLKLVPQQRGIVHTYGFNLTAFEFTTDPSNISPNIILFVGGLGNGLLNIPYLPELADSASNEFQSTDGGSWSLVQVLLSSAYQGWGTSSLDRDTSELQSAIEYFRSERGGNRQKIVIMGHSTGCQDVIHYLTKTLYKENIPETSQVQGGILQAPVSDSEALSSGRDPTKHEALVQRVYDEYISKGKESGILPQEYRKLTWGVPTSAYRFYSLASKRGDDDYFSSYLTQEDYTKSFGKVNKPLLVLYGSIDEFVPEYVDKENLVSTWKQSTSSQYWSEHSQIIKGATHNLGDGSDAGVIEHLVSVVKKFISDL</sequence>
<dbReference type="RefSeq" id="XP_721714.2">
    <property type="nucleotide sequence ID" value="XM_716621.2"/>
</dbReference>
<dbReference type="SMR" id="A0A1D8PJC7"/>
<dbReference type="CGD" id="CAL0000189119">
    <property type="gene designation" value="orf19.9205"/>
</dbReference>
<dbReference type="Gene3D" id="3.40.50.1820">
    <property type="entry name" value="alpha/beta hydrolase"/>
    <property type="match status" value="1"/>
</dbReference>
<dbReference type="Proteomes" id="UP000000559">
    <property type="component" value="Chromosome 3"/>
</dbReference>
<dbReference type="PANTHER" id="PTHR31591:SF1">
    <property type="entry name" value="UPF0613 PROTEIN PB24D3.06C"/>
    <property type="match status" value="1"/>
</dbReference>
<proteinExistence type="predicted"/>